<feature type="domain" description="HTH myb-type" evidence="7">
    <location>
        <begin position="81"/>
        <end position="131"/>
    </location>
</feature>
<feature type="compositionally biased region" description="Basic and acidic residues" evidence="5">
    <location>
        <begin position="24"/>
        <end position="37"/>
    </location>
</feature>
<feature type="compositionally biased region" description="Basic and acidic residues" evidence="5">
    <location>
        <begin position="1"/>
        <end position="14"/>
    </location>
</feature>
<feature type="domain" description="Myb-like" evidence="6">
    <location>
        <begin position="81"/>
        <end position="127"/>
    </location>
</feature>
<protein>
    <submittedName>
        <fullName evidence="8">Splicing factor CEF1</fullName>
    </submittedName>
</protein>
<dbReference type="SUPFAM" id="SSF46689">
    <property type="entry name" value="Homeodomain-like"/>
    <property type="match status" value="1"/>
</dbReference>
<dbReference type="Pfam" id="PF13921">
    <property type="entry name" value="Myb_DNA-bind_6"/>
    <property type="match status" value="1"/>
</dbReference>
<keyword evidence="4" id="KW-0539">Nucleus</keyword>
<proteinExistence type="predicted"/>
<feature type="compositionally biased region" description="Polar residues" evidence="5">
    <location>
        <begin position="38"/>
        <end position="60"/>
    </location>
</feature>
<dbReference type="PANTHER" id="PTHR46621:SF1">
    <property type="entry name" value="SNRNA-ACTIVATING PROTEIN COMPLEX SUBUNIT 4"/>
    <property type="match status" value="1"/>
</dbReference>
<feature type="region of interest" description="Disordered" evidence="5">
    <location>
        <begin position="346"/>
        <end position="382"/>
    </location>
</feature>
<feature type="domain" description="HTH myb-type" evidence="7">
    <location>
        <begin position="132"/>
        <end position="183"/>
    </location>
</feature>
<dbReference type="EMBL" id="CP015055">
    <property type="protein sequence ID" value="QGN14647.1"/>
    <property type="molecule type" value="Genomic_DNA"/>
</dbReference>
<feature type="region of interest" description="Disordered" evidence="5">
    <location>
        <begin position="1"/>
        <end position="75"/>
    </location>
</feature>
<reference evidence="8 9" key="1">
    <citation type="submission" date="2016-03" db="EMBL/GenBank/DDBJ databases">
        <title>How can Kluyveromyces marxianus grow so fast - potential evolutionary course in Saccharomyces Complex revealed by comparative genomics.</title>
        <authorList>
            <person name="Mo W."/>
            <person name="Lu W."/>
            <person name="Yang X."/>
            <person name="Qi J."/>
            <person name="Lv H."/>
        </authorList>
    </citation>
    <scope>NUCLEOTIDE SEQUENCE [LARGE SCALE GENOMIC DNA]</scope>
    <source>
        <strain evidence="8 9">FIM1</strain>
    </source>
</reference>
<sequence>MWKDSKTRSGKKENTANISSVLQEEDKNLESKSDIETKSTVGSSSTENNNKDSNMLNSKTNQKKDTQTVPTGSPTVAKTIKGLWSAEEDRMLLSLIEVYGASRWVEISHQLKTRTAKQCRERYHQNLRPNLNKTPISREEGEAIKSLVTKHGFRWTLIAKLLNTNRSDNSIKNWWKTNVKKRQRNVFRDSNPSRGMMKEAEMMAGPDVNQNHRSHHNRNQQNPHPNDLYSSSDSLSPRSDSSYISDSTITHRNHPQHLDHYENNRHILHSHSSSTQLLPMGSSFITPVPKTYQQQYQGHNYQTNGISLQPYVSSYAPYSTGSRVPINMYPTLMSVANTHIIRADTKRNSVSVNSNENIDPQNADSQRQKQQHSQDNPAYNEITPMNSYMGSILQHNTMQPPPSHGIIAGTGSLPIRQEEAVPSQHLIIQPLNIPTQQNPVAIHQPNTSGAQNQLGTVALLSPYRNTSSDNNATYIPQASQLPPLSTKSPEGTPLTRPKVYDNNENPNSTPQGNNIETSIKNSSSNKLPSFEELTQKMKLNNQKYMVSGDKSNQ</sequence>
<dbReference type="InterPro" id="IPR051575">
    <property type="entry name" value="Myb-like_DNA-bd"/>
</dbReference>
<feature type="compositionally biased region" description="Polar residues" evidence="5">
    <location>
        <begin position="348"/>
        <end position="365"/>
    </location>
</feature>
<evidence type="ECO:0000256" key="4">
    <source>
        <dbReference type="ARBA" id="ARBA00023242"/>
    </source>
</evidence>
<evidence type="ECO:0000259" key="7">
    <source>
        <dbReference type="PROSITE" id="PS51294"/>
    </source>
</evidence>
<keyword evidence="3" id="KW-0804">Transcription</keyword>
<feature type="domain" description="Myb-like" evidence="6">
    <location>
        <begin position="128"/>
        <end position="179"/>
    </location>
</feature>
<reference evidence="8 9" key="2">
    <citation type="submission" date="2019-11" db="EMBL/GenBank/DDBJ databases">
        <authorList>
            <person name="Lu H."/>
        </authorList>
    </citation>
    <scope>NUCLEOTIDE SEQUENCE [LARGE SCALE GENOMIC DNA]</scope>
    <source>
        <strain evidence="8 9">FIM1</strain>
    </source>
</reference>
<dbReference type="PROSITE" id="PS50090">
    <property type="entry name" value="MYB_LIKE"/>
    <property type="match status" value="2"/>
</dbReference>
<dbReference type="SMART" id="SM00717">
    <property type="entry name" value="SANT"/>
    <property type="match status" value="2"/>
</dbReference>
<keyword evidence="1" id="KW-0805">Transcription regulation</keyword>
<keyword evidence="9" id="KW-1185">Reference proteome</keyword>
<feature type="compositionally biased region" description="Polar residues" evidence="5">
    <location>
        <begin position="502"/>
        <end position="527"/>
    </location>
</feature>
<dbReference type="Proteomes" id="UP000422736">
    <property type="component" value="Chromosome 2"/>
</dbReference>
<dbReference type="InterPro" id="IPR001005">
    <property type="entry name" value="SANT/Myb"/>
</dbReference>
<dbReference type="PROSITE" id="PS51294">
    <property type="entry name" value="HTH_MYB"/>
    <property type="match status" value="2"/>
</dbReference>
<gene>
    <name evidence="8" type="primary">CEF1</name>
    <name evidence="8" type="ORF">FIM1_1311</name>
</gene>
<dbReference type="CDD" id="cd00167">
    <property type="entry name" value="SANT"/>
    <property type="match status" value="2"/>
</dbReference>
<feature type="compositionally biased region" description="Low complexity" evidence="5">
    <location>
        <begin position="219"/>
        <end position="247"/>
    </location>
</feature>
<keyword evidence="2" id="KW-0238">DNA-binding</keyword>
<dbReference type="InterPro" id="IPR009057">
    <property type="entry name" value="Homeodomain-like_sf"/>
</dbReference>
<evidence type="ECO:0000256" key="1">
    <source>
        <dbReference type="ARBA" id="ARBA00023015"/>
    </source>
</evidence>
<feature type="region of interest" description="Disordered" evidence="5">
    <location>
        <begin position="207"/>
        <end position="255"/>
    </location>
</feature>
<evidence type="ECO:0000259" key="6">
    <source>
        <dbReference type="PROSITE" id="PS50090"/>
    </source>
</evidence>
<dbReference type="InterPro" id="IPR017930">
    <property type="entry name" value="Myb_dom"/>
</dbReference>
<feature type="region of interest" description="Disordered" evidence="5">
    <location>
        <begin position="468"/>
        <end position="530"/>
    </location>
</feature>
<dbReference type="PANTHER" id="PTHR46621">
    <property type="entry name" value="SNRNA-ACTIVATING PROTEIN COMPLEX SUBUNIT 4"/>
    <property type="match status" value="1"/>
</dbReference>
<dbReference type="Gene3D" id="1.10.10.60">
    <property type="entry name" value="Homeodomain-like"/>
    <property type="match status" value="2"/>
</dbReference>
<evidence type="ECO:0000256" key="2">
    <source>
        <dbReference type="ARBA" id="ARBA00023125"/>
    </source>
</evidence>
<evidence type="ECO:0000313" key="9">
    <source>
        <dbReference type="Proteomes" id="UP000422736"/>
    </source>
</evidence>
<feature type="compositionally biased region" description="Polar residues" evidence="5">
    <location>
        <begin position="371"/>
        <end position="382"/>
    </location>
</feature>
<name>A0ABX6EUB5_KLUMA</name>
<evidence type="ECO:0000313" key="8">
    <source>
        <dbReference type="EMBL" id="QGN14647.1"/>
    </source>
</evidence>
<organism evidence="8 9">
    <name type="scientific">Kluyveromyces marxianus</name>
    <name type="common">Yeast</name>
    <name type="synonym">Candida kefyr</name>
    <dbReference type="NCBI Taxonomy" id="4911"/>
    <lineage>
        <taxon>Eukaryota</taxon>
        <taxon>Fungi</taxon>
        <taxon>Dikarya</taxon>
        <taxon>Ascomycota</taxon>
        <taxon>Saccharomycotina</taxon>
        <taxon>Saccharomycetes</taxon>
        <taxon>Saccharomycetales</taxon>
        <taxon>Saccharomycetaceae</taxon>
        <taxon>Kluyveromyces</taxon>
    </lineage>
</organism>
<feature type="compositionally biased region" description="Polar residues" evidence="5">
    <location>
        <begin position="468"/>
        <end position="489"/>
    </location>
</feature>
<evidence type="ECO:0000256" key="5">
    <source>
        <dbReference type="SAM" id="MobiDB-lite"/>
    </source>
</evidence>
<evidence type="ECO:0000256" key="3">
    <source>
        <dbReference type="ARBA" id="ARBA00023163"/>
    </source>
</evidence>
<accession>A0ABX6EUB5</accession>